<dbReference type="InterPro" id="IPR051536">
    <property type="entry name" value="UDG_Type-4/5"/>
</dbReference>
<keyword evidence="10" id="KW-1185">Reference proteome</keyword>
<dbReference type="GO" id="GO:0006281">
    <property type="term" value="P:DNA repair"/>
    <property type="evidence" value="ECO:0007669"/>
    <property type="project" value="UniProtKB-KW"/>
</dbReference>
<protein>
    <submittedName>
        <fullName evidence="9">DNA polymerase</fullName>
        <ecNumber evidence="9">2.7.7.7</ecNumber>
    </submittedName>
</protein>
<dbReference type="EC" id="2.7.7.7" evidence="9"/>
<gene>
    <name evidence="9" type="ORF">HNQ81_000848</name>
</gene>
<organism evidence="9 10">
    <name type="scientific">Desulfoprunum benzoelyticum</name>
    <dbReference type="NCBI Taxonomy" id="1506996"/>
    <lineage>
        <taxon>Bacteria</taxon>
        <taxon>Pseudomonadati</taxon>
        <taxon>Thermodesulfobacteriota</taxon>
        <taxon>Desulfobulbia</taxon>
        <taxon>Desulfobulbales</taxon>
        <taxon>Desulfobulbaceae</taxon>
        <taxon>Desulfoprunum</taxon>
    </lineage>
</organism>
<dbReference type="AlphaFoldDB" id="A0A840UWR8"/>
<keyword evidence="7" id="KW-0234">DNA repair</keyword>
<sequence>MRLSEYLQQLNTLLQYHRSSGITHYPHDGGIEQFLRAGSGDQFHPPPADGGACGPKESSSRLSVSAEVKEGLTDVDAVLAALVEEVAVCRACSLSLHRSTVRVGKGGRSRVRLMIVGDWLRCGSDTGLPDSVLFGVEEDRMVARMLEAIHLPLESVYISNVIKCVVPETCQPTADHIRTCVSYLQRQVALLEPECICAMGLVAARALVNGSLPLSQLRGRLHSIVNGRGRQVPVMATYHPSFLLKNPEMKKAAWIDLQGIGRRLKLLP</sequence>
<dbReference type="Gene3D" id="3.40.470.10">
    <property type="entry name" value="Uracil-DNA glycosylase-like domain"/>
    <property type="match status" value="1"/>
</dbReference>
<dbReference type="InterPro" id="IPR036895">
    <property type="entry name" value="Uracil-DNA_glycosylase-like_sf"/>
</dbReference>
<keyword evidence="9" id="KW-0808">Transferase</keyword>
<evidence type="ECO:0000256" key="6">
    <source>
        <dbReference type="ARBA" id="ARBA00023014"/>
    </source>
</evidence>
<dbReference type="InterPro" id="IPR005122">
    <property type="entry name" value="Uracil-DNA_glycosylase-like"/>
</dbReference>
<dbReference type="RefSeq" id="WP_183348606.1">
    <property type="nucleotide sequence ID" value="NZ_JACHEO010000002.1"/>
</dbReference>
<keyword evidence="5" id="KW-0408">Iron</keyword>
<dbReference type="PANTHER" id="PTHR33693">
    <property type="entry name" value="TYPE-5 URACIL-DNA GLYCOSYLASE"/>
    <property type="match status" value="1"/>
</dbReference>
<comment type="caution">
    <text evidence="9">The sequence shown here is derived from an EMBL/GenBank/DDBJ whole genome shotgun (WGS) entry which is preliminary data.</text>
</comment>
<keyword evidence="1" id="KW-0004">4Fe-4S</keyword>
<reference evidence="9 10" key="1">
    <citation type="submission" date="2020-08" db="EMBL/GenBank/DDBJ databases">
        <title>Genomic Encyclopedia of Type Strains, Phase IV (KMG-IV): sequencing the most valuable type-strain genomes for metagenomic binning, comparative biology and taxonomic classification.</title>
        <authorList>
            <person name="Goeker M."/>
        </authorList>
    </citation>
    <scope>NUCLEOTIDE SEQUENCE [LARGE SCALE GENOMIC DNA]</scope>
    <source>
        <strain evidence="9 10">DSM 28570</strain>
    </source>
</reference>
<dbReference type="GO" id="GO:0097506">
    <property type="term" value="F:deaminated base DNA N-glycosylase activity"/>
    <property type="evidence" value="ECO:0007669"/>
    <property type="project" value="UniProtKB-ARBA"/>
</dbReference>
<dbReference type="CDD" id="cd10030">
    <property type="entry name" value="UDG-F4_TTUDGA_SPO1dp_like"/>
    <property type="match status" value="1"/>
</dbReference>
<evidence type="ECO:0000256" key="1">
    <source>
        <dbReference type="ARBA" id="ARBA00022485"/>
    </source>
</evidence>
<evidence type="ECO:0000256" key="3">
    <source>
        <dbReference type="ARBA" id="ARBA00022763"/>
    </source>
</evidence>
<proteinExistence type="predicted"/>
<evidence type="ECO:0000256" key="5">
    <source>
        <dbReference type="ARBA" id="ARBA00023004"/>
    </source>
</evidence>
<evidence type="ECO:0000256" key="2">
    <source>
        <dbReference type="ARBA" id="ARBA00022723"/>
    </source>
</evidence>
<dbReference type="GO" id="GO:0051539">
    <property type="term" value="F:4 iron, 4 sulfur cluster binding"/>
    <property type="evidence" value="ECO:0007669"/>
    <property type="project" value="UniProtKB-KW"/>
</dbReference>
<dbReference type="GO" id="GO:0046872">
    <property type="term" value="F:metal ion binding"/>
    <property type="evidence" value="ECO:0007669"/>
    <property type="project" value="UniProtKB-KW"/>
</dbReference>
<dbReference type="SMART" id="SM00986">
    <property type="entry name" value="UDG"/>
    <property type="match status" value="1"/>
</dbReference>
<dbReference type="Proteomes" id="UP000539642">
    <property type="component" value="Unassembled WGS sequence"/>
</dbReference>
<evidence type="ECO:0000313" key="9">
    <source>
        <dbReference type="EMBL" id="MBB5347138.1"/>
    </source>
</evidence>
<dbReference type="PANTHER" id="PTHR33693:SF1">
    <property type="entry name" value="TYPE-4 URACIL-DNA GLYCOSYLASE"/>
    <property type="match status" value="1"/>
</dbReference>
<dbReference type="SUPFAM" id="SSF52141">
    <property type="entry name" value="Uracil-DNA glycosylase-like"/>
    <property type="match status" value="1"/>
</dbReference>
<dbReference type="GO" id="GO:0003887">
    <property type="term" value="F:DNA-directed DNA polymerase activity"/>
    <property type="evidence" value="ECO:0007669"/>
    <property type="project" value="UniProtKB-EC"/>
</dbReference>
<keyword evidence="2" id="KW-0479">Metal-binding</keyword>
<evidence type="ECO:0000313" key="10">
    <source>
        <dbReference type="Proteomes" id="UP000539642"/>
    </source>
</evidence>
<name>A0A840UWR8_9BACT</name>
<dbReference type="EMBL" id="JACHEO010000002">
    <property type="protein sequence ID" value="MBB5347138.1"/>
    <property type="molecule type" value="Genomic_DNA"/>
</dbReference>
<keyword evidence="6" id="KW-0411">Iron-sulfur</keyword>
<keyword evidence="3" id="KW-0227">DNA damage</keyword>
<keyword evidence="4" id="KW-0378">Hydrolase</keyword>
<keyword evidence="9" id="KW-0548">Nucleotidyltransferase</keyword>
<feature type="domain" description="Uracil-DNA glycosylase-like" evidence="8">
    <location>
        <begin position="103"/>
        <end position="258"/>
    </location>
</feature>
<dbReference type="Pfam" id="PF03167">
    <property type="entry name" value="UDG"/>
    <property type="match status" value="1"/>
</dbReference>
<accession>A0A840UWR8</accession>
<evidence type="ECO:0000259" key="8">
    <source>
        <dbReference type="SMART" id="SM00986"/>
    </source>
</evidence>
<dbReference type="SMART" id="SM00987">
    <property type="entry name" value="UreE_C"/>
    <property type="match status" value="1"/>
</dbReference>
<evidence type="ECO:0000256" key="4">
    <source>
        <dbReference type="ARBA" id="ARBA00022801"/>
    </source>
</evidence>
<evidence type="ECO:0000256" key="7">
    <source>
        <dbReference type="ARBA" id="ARBA00023204"/>
    </source>
</evidence>